<dbReference type="GO" id="GO:0005524">
    <property type="term" value="F:ATP binding"/>
    <property type="evidence" value="ECO:0007669"/>
    <property type="project" value="UniProtKB-KW"/>
</dbReference>
<evidence type="ECO:0000256" key="6">
    <source>
        <dbReference type="SAM" id="MobiDB-lite"/>
    </source>
</evidence>
<feature type="region of interest" description="Disordered" evidence="6">
    <location>
        <begin position="162"/>
        <end position="203"/>
    </location>
</feature>
<feature type="non-terminal residue" evidence="8">
    <location>
        <position position="549"/>
    </location>
</feature>
<dbReference type="Proteomes" id="UP001177023">
    <property type="component" value="Unassembled WGS sequence"/>
</dbReference>
<keyword evidence="2 5" id="KW-0547">Nucleotide-binding</keyword>
<dbReference type="Pfam" id="PF00004">
    <property type="entry name" value="AAA"/>
    <property type="match status" value="1"/>
</dbReference>
<name>A0AA36DCS0_9BILA</name>
<evidence type="ECO:0000256" key="1">
    <source>
        <dbReference type="ARBA" id="ARBA00006914"/>
    </source>
</evidence>
<keyword evidence="9" id="KW-1185">Reference proteome</keyword>
<dbReference type="CDD" id="cd19525">
    <property type="entry name" value="RecA-like_Figl-1"/>
    <property type="match status" value="1"/>
</dbReference>
<dbReference type="GO" id="GO:0008017">
    <property type="term" value="F:microtubule binding"/>
    <property type="evidence" value="ECO:0007669"/>
    <property type="project" value="UniProtKB-ARBA"/>
</dbReference>
<evidence type="ECO:0000256" key="5">
    <source>
        <dbReference type="RuleBase" id="RU003651"/>
    </source>
</evidence>
<feature type="compositionally biased region" description="Polar residues" evidence="6">
    <location>
        <begin position="189"/>
        <end position="199"/>
    </location>
</feature>
<dbReference type="InterPro" id="IPR003593">
    <property type="entry name" value="AAA+_ATPase"/>
</dbReference>
<dbReference type="InterPro" id="IPR047858">
    <property type="entry name" value="FIGNL1_ATPase"/>
</dbReference>
<feature type="domain" description="AAA+ ATPase" evidence="7">
    <location>
        <begin position="321"/>
        <end position="457"/>
    </location>
</feature>
<evidence type="ECO:0000313" key="9">
    <source>
        <dbReference type="Proteomes" id="UP001177023"/>
    </source>
</evidence>
<dbReference type="FunFam" id="1.10.8.60:FF:000022">
    <property type="entry name" value="Fidgetin like 1"/>
    <property type="match status" value="1"/>
</dbReference>
<dbReference type="AlphaFoldDB" id="A0AA36DCS0"/>
<dbReference type="GO" id="GO:0008568">
    <property type="term" value="F:microtubule severing ATPase activity"/>
    <property type="evidence" value="ECO:0007669"/>
    <property type="project" value="TreeGrafter"/>
</dbReference>
<dbReference type="PANTHER" id="PTHR23074:SF17">
    <property type="entry name" value="FIDGETIN-LIKE PROTEIN 1"/>
    <property type="match status" value="1"/>
</dbReference>
<dbReference type="InterPro" id="IPR003960">
    <property type="entry name" value="ATPase_AAA_CS"/>
</dbReference>
<gene>
    <name evidence="8" type="ORF">MSPICULIGERA_LOCUS22931</name>
</gene>
<reference evidence="8" key="1">
    <citation type="submission" date="2023-06" db="EMBL/GenBank/DDBJ databases">
        <authorList>
            <person name="Delattre M."/>
        </authorList>
    </citation>
    <scope>NUCLEOTIDE SEQUENCE</scope>
    <source>
        <strain evidence="8">AF72</strain>
    </source>
</reference>
<evidence type="ECO:0000256" key="2">
    <source>
        <dbReference type="ARBA" id="ARBA00022741"/>
    </source>
</evidence>
<dbReference type="Gene3D" id="1.10.8.60">
    <property type="match status" value="1"/>
</dbReference>
<evidence type="ECO:0000256" key="4">
    <source>
        <dbReference type="ARBA" id="ARBA00035694"/>
    </source>
</evidence>
<dbReference type="Gene3D" id="3.40.50.300">
    <property type="entry name" value="P-loop containing nucleotide triphosphate hydrolases"/>
    <property type="match status" value="1"/>
</dbReference>
<keyword evidence="3 5" id="KW-0067">ATP-binding</keyword>
<evidence type="ECO:0000256" key="3">
    <source>
        <dbReference type="ARBA" id="ARBA00022840"/>
    </source>
</evidence>
<comment type="similarity">
    <text evidence="1 5">Belongs to the AAA ATPase family.</text>
</comment>
<evidence type="ECO:0000313" key="8">
    <source>
        <dbReference type="EMBL" id="CAJ0584896.1"/>
    </source>
</evidence>
<dbReference type="InterPro" id="IPR027417">
    <property type="entry name" value="P-loop_NTPase"/>
</dbReference>
<dbReference type="InterPro" id="IPR041569">
    <property type="entry name" value="AAA_lid_3"/>
</dbReference>
<dbReference type="FunFam" id="3.40.50.300:FF:000093">
    <property type="entry name" value="Fidgetin-like 1"/>
    <property type="match status" value="1"/>
</dbReference>
<evidence type="ECO:0000259" key="7">
    <source>
        <dbReference type="SMART" id="SM00382"/>
    </source>
</evidence>
<dbReference type="PROSITE" id="PS00674">
    <property type="entry name" value="AAA"/>
    <property type="match status" value="1"/>
</dbReference>
<accession>A0AA36DCS0</accession>
<dbReference type="EMBL" id="CATQJA010002701">
    <property type="protein sequence ID" value="CAJ0584896.1"/>
    <property type="molecule type" value="Genomic_DNA"/>
</dbReference>
<dbReference type="SMART" id="SM00382">
    <property type="entry name" value="AAA"/>
    <property type="match status" value="1"/>
</dbReference>
<dbReference type="PANTHER" id="PTHR23074">
    <property type="entry name" value="AAA DOMAIN-CONTAINING"/>
    <property type="match status" value="1"/>
</dbReference>
<feature type="region of interest" description="Disordered" evidence="6">
    <location>
        <begin position="1"/>
        <end position="45"/>
    </location>
</feature>
<sequence length="549" mass="60824">MFLGKDNGGDENYPAFNNRALTGSKKRKDKRDSRDTDELMFGDSDPDEISIVDITMPSTSARKNGLKPIVLTDSSVSKPEKSKLFGRPVQRDSKFSNAFDSAFNNDPMVELTKRKMLHVLDPAGLRHKQLEESVENSVRQTIFSAHPAKRAKSKFTAPSFAKPGDFKTASGASRMGKEVHKVVTPAESPENQPTPSNSQDKGDRYLGNKLVFSLDVIILFRKLGGSTTGSSGFVPPTGIAKQAAEAVLKTTIEEPTGLRAEPSLKMFDENIIRLIENEIMAITRDTDWRDVAGLEAAKKALSEIVVLPFKRPDVFTGIRAPPKGVLLFGPPGTGKTMIGRCVASQCKATFFNISASSLTSKWVGEGEKLVRALFAVARLKDPSIIFIDEIDSLLCARSETEHESSRRIKTEFLVQLDGVATSAEDRLLVLGATNRPQELDEAARRRFAKRLYVPLPQECARRQMVHNLIAQNTHRLRDKDLDEIAGMTKGYSGADMRNLCSEAAMGPVRDIVNNSEYDIETIPLEKNYHEWDKKFGCLPKNYIEDEATE</sequence>
<dbReference type="Pfam" id="PF17862">
    <property type="entry name" value="AAA_lid_3"/>
    <property type="match status" value="1"/>
</dbReference>
<comment type="caution">
    <text evidence="8">The sequence shown here is derived from an EMBL/GenBank/DDBJ whole genome shotgun (WGS) entry which is preliminary data.</text>
</comment>
<dbReference type="SUPFAM" id="SSF52540">
    <property type="entry name" value="P-loop containing nucleoside triphosphate hydrolases"/>
    <property type="match status" value="1"/>
</dbReference>
<dbReference type="InterPro" id="IPR003959">
    <property type="entry name" value="ATPase_AAA_core"/>
</dbReference>
<dbReference type="GO" id="GO:0016887">
    <property type="term" value="F:ATP hydrolysis activity"/>
    <property type="evidence" value="ECO:0007669"/>
    <property type="project" value="InterPro"/>
</dbReference>
<protein>
    <recommendedName>
        <fullName evidence="4">Fidgetin-like protein 1</fullName>
    </recommendedName>
</protein>
<proteinExistence type="inferred from homology"/>
<dbReference type="InterPro" id="IPR050304">
    <property type="entry name" value="MT-severing_AAA_ATPase"/>
</dbReference>
<organism evidence="8 9">
    <name type="scientific">Mesorhabditis spiculigera</name>
    <dbReference type="NCBI Taxonomy" id="96644"/>
    <lineage>
        <taxon>Eukaryota</taxon>
        <taxon>Metazoa</taxon>
        <taxon>Ecdysozoa</taxon>
        <taxon>Nematoda</taxon>
        <taxon>Chromadorea</taxon>
        <taxon>Rhabditida</taxon>
        <taxon>Rhabditina</taxon>
        <taxon>Rhabditomorpha</taxon>
        <taxon>Rhabditoidea</taxon>
        <taxon>Rhabditidae</taxon>
        <taxon>Mesorhabditinae</taxon>
        <taxon>Mesorhabditis</taxon>
    </lineage>
</organism>